<accession>A0ABY3TTT2</accession>
<dbReference type="RefSeq" id="WP_240178970.1">
    <property type="nucleotide sequence ID" value="NZ_CP092362.2"/>
</dbReference>
<comment type="subcellular location">
    <subcellularLocation>
        <location evidence="1">Membrane</location>
        <topology evidence="1">Multi-pass membrane protein</topology>
    </subcellularLocation>
</comment>
<feature type="transmembrane region" description="Helical" evidence="5">
    <location>
        <begin position="30"/>
        <end position="46"/>
    </location>
</feature>
<keyword evidence="2 5" id="KW-0812">Transmembrane</keyword>
<evidence type="ECO:0000256" key="3">
    <source>
        <dbReference type="ARBA" id="ARBA00022989"/>
    </source>
</evidence>
<organism evidence="7 8">
    <name type="scientific">Mycolicibacterium crocinum</name>
    <dbReference type="NCBI Taxonomy" id="388459"/>
    <lineage>
        <taxon>Bacteria</taxon>
        <taxon>Bacillati</taxon>
        <taxon>Actinomycetota</taxon>
        <taxon>Actinomycetes</taxon>
        <taxon>Mycobacteriales</taxon>
        <taxon>Mycobacteriaceae</taxon>
        <taxon>Mycolicibacterium</taxon>
    </lineage>
</organism>
<feature type="transmembrane region" description="Helical" evidence="5">
    <location>
        <begin position="147"/>
        <end position="166"/>
    </location>
</feature>
<evidence type="ECO:0000256" key="2">
    <source>
        <dbReference type="ARBA" id="ARBA00022692"/>
    </source>
</evidence>
<protein>
    <submittedName>
        <fullName evidence="7">O-antigen ligase family protein</fullName>
    </submittedName>
</protein>
<proteinExistence type="predicted"/>
<feature type="transmembrane region" description="Helical" evidence="5">
    <location>
        <begin position="6"/>
        <end position="25"/>
    </location>
</feature>
<dbReference type="InterPro" id="IPR007016">
    <property type="entry name" value="O-antigen_ligase-rel_domated"/>
</dbReference>
<keyword evidence="8" id="KW-1185">Reference proteome</keyword>
<keyword evidence="4 5" id="KW-0472">Membrane</keyword>
<feature type="transmembrane region" description="Helical" evidence="5">
    <location>
        <begin position="52"/>
        <end position="76"/>
    </location>
</feature>
<dbReference type="EMBL" id="CP092362">
    <property type="protein sequence ID" value="ULN42560.1"/>
    <property type="molecule type" value="Genomic_DNA"/>
</dbReference>
<feature type="transmembrane region" description="Helical" evidence="5">
    <location>
        <begin position="259"/>
        <end position="279"/>
    </location>
</feature>
<dbReference type="Pfam" id="PF04932">
    <property type="entry name" value="Wzy_C"/>
    <property type="match status" value="1"/>
</dbReference>
<dbReference type="Proteomes" id="UP001055337">
    <property type="component" value="Chromosome"/>
</dbReference>
<evidence type="ECO:0000313" key="8">
    <source>
        <dbReference type="Proteomes" id="UP001055337"/>
    </source>
</evidence>
<evidence type="ECO:0000256" key="5">
    <source>
        <dbReference type="SAM" id="Phobius"/>
    </source>
</evidence>
<name>A0ABY3TTT2_9MYCO</name>
<feature type="transmembrane region" description="Helical" evidence="5">
    <location>
        <begin position="186"/>
        <end position="204"/>
    </location>
</feature>
<feature type="transmembrane region" description="Helical" evidence="5">
    <location>
        <begin position="119"/>
        <end position="135"/>
    </location>
</feature>
<evidence type="ECO:0000313" key="7">
    <source>
        <dbReference type="EMBL" id="ULN42560.1"/>
    </source>
</evidence>
<reference evidence="7" key="1">
    <citation type="submission" date="2022-08" db="EMBL/GenBank/DDBJ databases">
        <title>Whole genome sequencing of non-tuberculosis mycobacteria type-strains.</title>
        <authorList>
            <person name="Igarashi Y."/>
            <person name="Osugi A."/>
            <person name="Mitarai S."/>
        </authorList>
    </citation>
    <scope>NUCLEOTIDE SEQUENCE</scope>
    <source>
        <strain evidence="7">JCM 16369</strain>
    </source>
</reference>
<feature type="transmembrane region" description="Helical" evidence="5">
    <location>
        <begin position="88"/>
        <end position="107"/>
    </location>
</feature>
<evidence type="ECO:0000259" key="6">
    <source>
        <dbReference type="Pfam" id="PF04932"/>
    </source>
</evidence>
<evidence type="ECO:0000256" key="1">
    <source>
        <dbReference type="ARBA" id="ARBA00004141"/>
    </source>
</evidence>
<evidence type="ECO:0000256" key="4">
    <source>
        <dbReference type="ARBA" id="ARBA00023136"/>
    </source>
</evidence>
<feature type="transmembrane region" description="Helical" evidence="5">
    <location>
        <begin position="344"/>
        <end position="369"/>
    </location>
</feature>
<keyword evidence="7" id="KW-0436">Ligase</keyword>
<sequence length="444" mass="47260">MADLIYFSIGALGALAFFALTVAVVRRCPAVGIGLICLILVVIWDVPDLPRIFAFSGLSVYPADAVTLVLLVVAILEAPQLQANLQGWLVPWVFFGALIVVSVLRGVATFGPGTAVNEARMILYFFFATTWALAVRPDRIKLHTVSIVIGWVLVVVALYHGVVYGIHGATSAVSVNDDLVQTGRVLVGPQAMVLLLCAGTVSLSPSGPTTAHRRFAVLSSAVFLGLVVLAQHRSVWSACALGMVTVLIWSGRKQARSRVSTLLVMGASLGLVGWASGILDDLGSVFSSASDMRTYEWRTSSWRSLISEAIAKGPEAVVGGQPFGAGYLRQIYTGTWATNTAHNWYVTIFLRLGIIGLITLAAILLAALIKSRSKPAWCTFILVAVAVYGWAYQFDWYLAPWLGAAMSLSLGDGYGRPAKADHAGLGNSNDKVLNAEIVTGGIAP</sequence>
<dbReference type="GO" id="GO:0016874">
    <property type="term" value="F:ligase activity"/>
    <property type="evidence" value="ECO:0007669"/>
    <property type="project" value="UniProtKB-KW"/>
</dbReference>
<gene>
    <name evidence="7" type="ORF">MI149_05455</name>
</gene>
<feature type="transmembrane region" description="Helical" evidence="5">
    <location>
        <begin position="211"/>
        <end position="229"/>
    </location>
</feature>
<feature type="transmembrane region" description="Helical" evidence="5">
    <location>
        <begin position="235"/>
        <end position="252"/>
    </location>
</feature>
<feature type="transmembrane region" description="Helical" evidence="5">
    <location>
        <begin position="376"/>
        <end position="394"/>
    </location>
</feature>
<feature type="domain" description="O-antigen ligase-related" evidence="6">
    <location>
        <begin position="220"/>
        <end position="360"/>
    </location>
</feature>
<keyword evidence="3 5" id="KW-1133">Transmembrane helix</keyword>